<evidence type="ECO:0000313" key="4">
    <source>
        <dbReference type="Proteomes" id="UP000298652"/>
    </source>
</evidence>
<feature type="region of interest" description="Disordered" evidence="1">
    <location>
        <begin position="97"/>
        <end position="116"/>
    </location>
</feature>
<protein>
    <recommendedName>
        <fullName evidence="5">Bifunctional inhibitor/plant lipid transfer protein/seed storage helical domain-containing protein</fullName>
    </recommendedName>
</protein>
<evidence type="ECO:0000256" key="1">
    <source>
        <dbReference type="SAM" id="MobiDB-lite"/>
    </source>
</evidence>
<name>A0A4U6TWP6_SETVI</name>
<dbReference type="Proteomes" id="UP000298652">
    <property type="component" value="Chromosome 8"/>
</dbReference>
<accession>A0A4U6TWP6</accession>
<reference evidence="3" key="1">
    <citation type="submission" date="2019-03" db="EMBL/GenBank/DDBJ databases">
        <title>WGS assembly of Setaria viridis.</title>
        <authorList>
            <person name="Huang P."/>
            <person name="Jenkins J."/>
            <person name="Grimwood J."/>
            <person name="Barry K."/>
            <person name="Healey A."/>
            <person name="Mamidi S."/>
            <person name="Sreedasyam A."/>
            <person name="Shu S."/>
            <person name="Feldman M."/>
            <person name="Wu J."/>
            <person name="Yu Y."/>
            <person name="Chen C."/>
            <person name="Johnson J."/>
            <person name="Rokhsar D."/>
            <person name="Baxter I."/>
            <person name="Schmutz J."/>
            <person name="Brutnell T."/>
            <person name="Kellogg E."/>
        </authorList>
    </citation>
    <scope>NUCLEOTIDE SEQUENCE [LARGE SCALE GENOMIC DNA]</scope>
</reference>
<keyword evidence="2" id="KW-0732">Signal</keyword>
<evidence type="ECO:0000256" key="2">
    <source>
        <dbReference type="SAM" id="SignalP"/>
    </source>
</evidence>
<dbReference type="EMBL" id="CM016559">
    <property type="protein sequence ID" value="TKW02187.1"/>
    <property type="molecule type" value="Genomic_DNA"/>
</dbReference>
<gene>
    <name evidence="3" type="ORF">SEVIR_8G229800v2</name>
</gene>
<dbReference type="AlphaFoldDB" id="A0A4U6TWP6"/>
<organism evidence="3 4">
    <name type="scientific">Setaria viridis</name>
    <name type="common">Green bristlegrass</name>
    <name type="synonym">Setaria italica subsp. viridis</name>
    <dbReference type="NCBI Taxonomy" id="4556"/>
    <lineage>
        <taxon>Eukaryota</taxon>
        <taxon>Viridiplantae</taxon>
        <taxon>Streptophyta</taxon>
        <taxon>Embryophyta</taxon>
        <taxon>Tracheophyta</taxon>
        <taxon>Spermatophyta</taxon>
        <taxon>Magnoliopsida</taxon>
        <taxon>Liliopsida</taxon>
        <taxon>Poales</taxon>
        <taxon>Poaceae</taxon>
        <taxon>PACMAD clade</taxon>
        <taxon>Panicoideae</taxon>
        <taxon>Panicodae</taxon>
        <taxon>Paniceae</taxon>
        <taxon>Cenchrinae</taxon>
        <taxon>Setaria</taxon>
    </lineage>
</organism>
<proteinExistence type="predicted"/>
<evidence type="ECO:0000313" key="3">
    <source>
        <dbReference type="EMBL" id="TKW02187.1"/>
    </source>
</evidence>
<feature type="chain" id="PRO_5020381784" description="Bifunctional inhibitor/plant lipid transfer protein/seed storage helical domain-containing protein" evidence="2">
    <location>
        <begin position="33"/>
        <end position="116"/>
    </location>
</feature>
<keyword evidence="4" id="KW-1185">Reference proteome</keyword>
<dbReference type="Gramene" id="TKW02187">
    <property type="protein sequence ID" value="TKW02187"/>
    <property type="gene ID" value="SEVIR_8G229800v2"/>
</dbReference>
<feature type="compositionally biased region" description="Pro residues" evidence="1">
    <location>
        <begin position="100"/>
        <end position="116"/>
    </location>
</feature>
<feature type="signal peptide" evidence="2">
    <location>
        <begin position="1"/>
        <end position="32"/>
    </location>
</feature>
<sequence>MAPANGAVLQKVVPVATCIALVLLSMGSPAMADIQDDCRATCRPLCDGFSSDVCNAVIGIAPTILNNLNFFFTTCKVRVSGLCTPVCVNVCSLNTLSPGAPTPAPASTAAPPPCKP</sequence>
<evidence type="ECO:0008006" key="5">
    <source>
        <dbReference type="Google" id="ProtNLM"/>
    </source>
</evidence>